<evidence type="ECO:0000313" key="2">
    <source>
        <dbReference type="Proteomes" id="UP001595816"/>
    </source>
</evidence>
<comment type="caution">
    <text evidence="1">The sequence shown here is derived from an EMBL/GenBank/DDBJ whole genome shotgun (WGS) entry which is preliminary data.</text>
</comment>
<proteinExistence type="predicted"/>
<reference evidence="2" key="1">
    <citation type="journal article" date="2019" name="Int. J. Syst. Evol. Microbiol.">
        <title>The Global Catalogue of Microorganisms (GCM) 10K type strain sequencing project: providing services to taxonomists for standard genome sequencing and annotation.</title>
        <authorList>
            <consortium name="The Broad Institute Genomics Platform"/>
            <consortium name="The Broad Institute Genome Sequencing Center for Infectious Disease"/>
            <person name="Wu L."/>
            <person name="Ma J."/>
        </authorList>
    </citation>
    <scope>NUCLEOTIDE SEQUENCE [LARGE SCALE GENOMIC DNA]</scope>
    <source>
        <strain evidence="2">CGMCC 4.7289</strain>
    </source>
</reference>
<dbReference type="EMBL" id="JBHSAY010000024">
    <property type="protein sequence ID" value="MFC4135714.1"/>
    <property type="molecule type" value="Genomic_DNA"/>
</dbReference>
<sequence>MARSEFRFAVDGVELDEAAKSHISAEIQRAGLAALQDVARLTNPVMVGHSNIKLRPEWWGLVVIHGPFADEIGQKINDIGFYQ</sequence>
<evidence type="ECO:0000313" key="1">
    <source>
        <dbReference type="EMBL" id="MFC4135714.1"/>
    </source>
</evidence>
<protein>
    <submittedName>
        <fullName evidence="1">Uncharacterized protein</fullName>
    </submittedName>
</protein>
<keyword evidence="2" id="KW-1185">Reference proteome</keyword>
<dbReference type="Proteomes" id="UP001595816">
    <property type="component" value="Unassembled WGS sequence"/>
</dbReference>
<name>A0ABV8LZI1_9ACTN</name>
<gene>
    <name evidence="1" type="ORF">ACFOZ4_34310</name>
</gene>
<accession>A0ABV8LZI1</accession>
<organism evidence="1 2">
    <name type="scientific">Hamadaea flava</name>
    <dbReference type="NCBI Taxonomy" id="1742688"/>
    <lineage>
        <taxon>Bacteria</taxon>
        <taxon>Bacillati</taxon>
        <taxon>Actinomycetota</taxon>
        <taxon>Actinomycetes</taxon>
        <taxon>Micromonosporales</taxon>
        <taxon>Micromonosporaceae</taxon>
        <taxon>Hamadaea</taxon>
    </lineage>
</organism>
<dbReference type="RefSeq" id="WP_253760698.1">
    <property type="nucleotide sequence ID" value="NZ_JAMZDZ010000001.1"/>
</dbReference>